<gene>
    <name evidence="2" type="ORF">AL705_07345</name>
    <name evidence="3" type="ORF">LC603019_01458</name>
</gene>
<evidence type="ECO:0000259" key="1">
    <source>
        <dbReference type="Pfam" id="PF18451"/>
    </source>
</evidence>
<dbReference type="EMBL" id="LR584267">
    <property type="protein sequence ID" value="VHO01525.1"/>
    <property type="molecule type" value="Genomic_DNA"/>
</dbReference>
<proteinExistence type="predicted"/>
<accession>A0A0M4LZF8</accession>
<dbReference type="Proteomes" id="UP000068137">
    <property type="component" value="Chromosome"/>
</dbReference>
<dbReference type="AlphaFoldDB" id="A0A0M4LZF8"/>
<evidence type="ECO:0000313" key="2">
    <source>
        <dbReference type="EMBL" id="ALE19377.1"/>
    </source>
</evidence>
<sequence length="222" mass="24605">MLLLGLASLEQARTTLIGAHRPYQVRAGHTMKNVMTVRPTPSVLQAPGQTHLYKRGKSARKGVNPRSYSAEQLRQGGIVGGEDQWSPYEKEVAVLVEKRSGVRLEYCAALGQLPSDTQDDFRSSLGLGENFSKNTPDIVCGDITVEVKQVSKTSENPRNGVTANIRKAQHQSDHVVIDSRNFSIPREELIETIESDIDPDHYPKELLVLGTDDKGDYELIRP</sequence>
<dbReference type="KEGG" id="cbq:AL705_07345"/>
<reference evidence="2 4" key="1">
    <citation type="journal article" date="2015" name="Genome Announc.">
        <title>Complete Genome Sequences for Two Strains of a Novel Fastidious, Partially Acid-Fast, Gram-Positive Corynebacterineae Bacterium, Derived from Human Clinical Samples.</title>
        <authorList>
            <person name="Nicholson A.C."/>
            <person name="Bell M."/>
            <person name="Humrighouse B.W."/>
            <person name="McQuiston J.R."/>
        </authorList>
    </citation>
    <scope>NUCLEOTIDE SEQUENCE [LARGE SCALE GENOMIC DNA]</scope>
    <source>
        <strain evidence="2 4">X1698</strain>
    </source>
</reference>
<reference evidence="2" key="2">
    <citation type="journal article" date="2016" name="Int. J. Syst. Evol. Microbiol.">
        <title>Lawsonella clevelandensis gen. nov., sp. nov., a new member of the suborder Corynebacterineae isolated from human abscesses.</title>
        <authorList>
            <person name="Bell M.E."/>
            <person name="Bernard K.A."/>
            <person name="Harrington S.M."/>
            <person name="Patel N.B."/>
            <person name="Tucker T.A."/>
            <person name="Metcalfe M.G."/>
            <person name="McQuiston J.R."/>
        </authorList>
    </citation>
    <scope>NUCLEOTIDE SEQUENCE</scope>
    <source>
        <strain evidence="2">X1698</strain>
    </source>
</reference>
<dbReference type="Proteomes" id="UP000324288">
    <property type="component" value="Chromosome"/>
</dbReference>
<evidence type="ECO:0000313" key="4">
    <source>
        <dbReference type="Proteomes" id="UP000068137"/>
    </source>
</evidence>
<dbReference type="STRING" id="1528099.AL705_07345"/>
<dbReference type="EMBL" id="CP012390">
    <property type="protein sequence ID" value="ALE19377.1"/>
    <property type="molecule type" value="Genomic_DNA"/>
</dbReference>
<reference evidence="3 5" key="3">
    <citation type="submission" date="2019-04" db="EMBL/GenBank/DDBJ databases">
        <authorList>
            <person name="Seth-Smith MB H."/>
            <person name="Seth-Smith H."/>
        </authorList>
    </citation>
    <scope>NUCLEOTIDE SEQUENCE [LARGE SCALE GENOMIC DNA]</scope>
    <source>
        <strain evidence="3">USB-603019</strain>
    </source>
</reference>
<dbReference type="Pfam" id="PF18451">
    <property type="entry name" value="CdiA_C"/>
    <property type="match status" value="1"/>
</dbReference>
<dbReference type="RefSeq" id="WP_053962448.1">
    <property type="nucleotide sequence ID" value="NZ_JAWGUT010000008.1"/>
</dbReference>
<evidence type="ECO:0000313" key="3">
    <source>
        <dbReference type="EMBL" id="VHO01525.1"/>
    </source>
</evidence>
<dbReference type="InterPro" id="IPR040559">
    <property type="entry name" value="CdiA_C"/>
</dbReference>
<evidence type="ECO:0000313" key="5">
    <source>
        <dbReference type="Proteomes" id="UP000324288"/>
    </source>
</evidence>
<name>A0A0M4LZF8_9ACTN</name>
<keyword evidence="5" id="KW-1185">Reference proteome</keyword>
<organism evidence="2 4">
    <name type="scientific">Lawsonella clevelandensis</name>
    <dbReference type="NCBI Taxonomy" id="1528099"/>
    <lineage>
        <taxon>Bacteria</taxon>
        <taxon>Bacillati</taxon>
        <taxon>Actinomycetota</taxon>
        <taxon>Actinomycetes</taxon>
        <taxon>Mycobacteriales</taxon>
        <taxon>Lawsonellaceae</taxon>
        <taxon>Lawsonella</taxon>
    </lineage>
</organism>
<feature type="domain" description="tRNA nuclease CdiA C-terminal" evidence="1">
    <location>
        <begin position="135"/>
        <end position="210"/>
    </location>
</feature>
<protein>
    <recommendedName>
        <fullName evidence="1">tRNA nuclease CdiA C-terminal domain-containing protein</fullName>
    </recommendedName>
</protein>